<dbReference type="AlphaFoldDB" id="A0A5B9Q7I9"/>
<dbReference type="NCBIfam" id="TIGR04256">
    <property type="entry name" value="GxxExxY"/>
    <property type="match status" value="1"/>
</dbReference>
<dbReference type="InterPro" id="IPR026350">
    <property type="entry name" value="GxxExxY"/>
</dbReference>
<sequence length="122" mass="14064">MNLQHKDITEEIIGAAFEVYNVLGYGFLEKVYQKAMQVELQLRGLKSELESKIKVRYKDALVGDYSADLFVEECVLVELKIAKTYHPEDEPQLLNELKATGIKVGIIFNFGRSKVEFKRMVY</sequence>
<protein>
    <recommendedName>
        <fullName evidence="3">GxxExxY protein</fullName>
    </recommendedName>
</protein>
<accession>A0A5B9Q7I9</accession>
<evidence type="ECO:0000313" key="2">
    <source>
        <dbReference type="Proteomes" id="UP000323917"/>
    </source>
</evidence>
<dbReference type="Proteomes" id="UP000323917">
    <property type="component" value="Chromosome"/>
</dbReference>
<keyword evidence="2" id="KW-1185">Reference proteome</keyword>
<name>A0A5B9Q7I9_9BACT</name>
<dbReference type="RefSeq" id="WP_148071662.1">
    <property type="nucleotide sequence ID" value="NZ_CP042913.1"/>
</dbReference>
<dbReference type="OrthoDB" id="9798792at2"/>
<gene>
    <name evidence="1" type="ORF">Pr1d_00970</name>
</gene>
<reference evidence="1 2" key="1">
    <citation type="submission" date="2019-08" db="EMBL/GenBank/DDBJ databases">
        <title>Deep-cultivation of Planctomycetes and their phenomic and genomic characterization uncovers novel biology.</title>
        <authorList>
            <person name="Wiegand S."/>
            <person name="Jogler M."/>
            <person name="Boedeker C."/>
            <person name="Pinto D."/>
            <person name="Vollmers J."/>
            <person name="Rivas-Marin E."/>
            <person name="Kohn T."/>
            <person name="Peeters S.H."/>
            <person name="Heuer A."/>
            <person name="Rast P."/>
            <person name="Oberbeckmann S."/>
            <person name="Bunk B."/>
            <person name="Jeske O."/>
            <person name="Meyerdierks A."/>
            <person name="Storesund J.E."/>
            <person name="Kallscheuer N."/>
            <person name="Luecker S."/>
            <person name="Lage O.M."/>
            <person name="Pohl T."/>
            <person name="Merkel B.J."/>
            <person name="Hornburger P."/>
            <person name="Mueller R.-W."/>
            <person name="Bruemmer F."/>
            <person name="Labrenz M."/>
            <person name="Spormann A.M."/>
            <person name="Op den Camp H."/>
            <person name="Overmann J."/>
            <person name="Amann R."/>
            <person name="Jetten M.S.M."/>
            <person name="Mascher T."/>
            <person name="Medema M.H."/>
            <person name="Devos D.P."/>
            <person name="Kaster A.-K."/>
            <person name="Ovreas L."/>
            <person name="Rohde M."/>
            <person name="Galperin M.Y."/>
            <person name="Jogler C."/>
        </authorList>
    </citation>
    <scope>NUCLEOTIDE SEQUENCE [LARGE SCALE GENOMIC DNA]</scope>
    <source>
        <strain evidence="1 2">Pr1d</strain>
    </source>
</reference>
<dbReference type="Pfam" id="PF13366">
    <property type="entry name" value="PDDEXK_3"/>
    <property type="match status" value="1"/>
</dbReference>
<evidence type="ECO:0008006" key="3">
    <source>
        <dbReference type="Google" id="ProtNLM"/>
    </source>
</evidence>
<dbReference type="KEGG" id="bgok:Pr1d_00970"/>
<evidence type="ECO:0000313" key="1">
    <source>
        <dbReference type="EMBL" id="QEG32836.1"/>
    </source>
</evidence>
<proteinExistence type="predicted"/>
<organism evidence="1 2">
    <name type="scientific">Bythopirellula goksoeyrii</name>
    <dbReference type="NCBI Taxonomy" id="1400387"/>
    <lineage>
        <taxon>Bacteria</taxon>
        <taxon>Pseudomonadati</taxon>
        <taxon>Planctomycetota</taxon>
        <taxon>Planctomycetia</taxon>
        <taxon>Pirellulales</taxon>
        <taxon>Lacipirellulaceae</taxon>
        <taxon>Bythopirellula</taxon>
    </lineage>
</organism>
<dbReference type="EMBL" id="CP042913">
    <property type="protein sequence ID" value="QEG32836.1"/>
    <property type="molecule type" value="Genomic_DNA"/>
</dbReference>